<feature type="compositionally biased region" description="Polar residues" evidence="1">
    <location>
        <begin position="7"/>
        <end position="25"/>
    </location>
</feature>
<evidence type="ECO:0000313" key="2">
    <source>
        <dbReference type="EMBL" id="HIW94633.1"/>
    </source>
</evidence>
<sequence length="84" mass="8794">MSCFCGRSNSTCRTGWSSGSCGQTASAQNTESCWTASQIATLLASSENSGGCTCARPVYVTVPAFLCGNTQSEDNPGCFQICFR</sequence>
<name>A0A9D1UP99_9FIRM</name>
<gene>
    <name evidence="2" type="ORF">H9868_08880</name>
</gene>
<dbReference type="EMBL" id="DXGA01000192">
    <property type="protein sequence ID" value="HIW94633.1"/>
    <property type="molecule type" value="Genomic_DNA"/>
</dbReference>
<dbReference type="AlphaFoldDB" id="A0A9D1UP99"/>
<accession>A0A9D1UP99</accession>
<proteinExistence type="predicted"/>
<feature type="region of interest" description="Disordered" evidence="1">
    <location>
        <begin position="1"/>
        <end position="25"/>
    </location>
</feature>
<reference evidence="2" key="1">
    <citation type="journal article" date="2021" name="PeerJ">
        <title>Extensive microbial diversity within the chicken gut microbiome revealed by metagenomics and culture.</title>
        <authorList>
            <person name="Gilroy R."/>
            <person name="Ravi A."/>
            <person name="Getino M."/>
            <person name="Pursley I."/>
            <person name="Horton D.L."/>
            <person name="Alikhan N.F."/>
            <person name="Baker D."/>
            <person name="Gharbi K."/>
            <person name="Hall N."/>
            <person name="Watson M."/>
            <person name="Adriaenssens E.M."/>
            <person name="Foster-Nyarko E."/>
            <person name="Jarju S."/>
            <person name="Secka A."/>
            <person name="Antonio M."/>
            <person name="Oren A."/>
            <person name="Chaudhuri R.R."/>
            <person name="La Ragione R."/>
            <person name="Hildebrand F."/>
            <person name="Pallen M.J."/>
        </authorList>
    </citation>
    <scope>NUCLEOTIDE SEQUENCE</scope>
    <source>
        <strain evidence="2">ChiGjej6B6-1540</strain>
    </source>
</reference>
<protein>
    <submittedName>
        <fullName evidence="2">Uncharacterized protein</fullName>
    </submittedName>
</protein>
<evidence type="ECO:0000256" key="1">
    <source>
        <dbReference type="SAM" id="MobiDB-lite"/>
    </source>
</evidence>
<reference evidence="2" key="2">
    <citation type="submission" date="2021-04" db="EMBL/GenBank/DDBJ databases">
        <authorList>
            <person name="Gilroy R."/>
        </authorList>
    </citation>
    <scope>NUCLEOTIDE SEQUENCE</scope>
    <source>
        <strain evidence="2">ChiGjej6B6-1540</strain>
    </source>
</reference>
<dbReference type="Proteomes" id="UP000824192">
    <property type="component" value="Unassembled WGS sequence"/>
</dbReference>
<comment type="caution">
    <text evidence="2">The sequence shown here is derived from an EMBL/GenBank/DDBJ whole genome shotgun (WGS) entry which is preliminary data.</text>
</comment>
<evidence type="ECO:0000313" key="3">
    <source>
        <dbReference type="Proteomes" id="UP000824192"/>
    </source>
</evidence>
<organism evidence="2 3">
    <name type="scientific">Candidatus Flavonifractor merdipullorum</name>
    <dbReference type="NCBI Taxonomy" id="2838590"/>
    <lineage>
        <taxon>Bacteria</taxon>
        <taxon>Bacillati</taxon>
        <taxon>Bacillota</taxon>
        <taxon>Clostridia</taxon>
        <taxon>Eubacteriales</taxon>
        <taxon>Oscillospiraceae</taxon>
        <taxon>Flavonifractor</taxon>
    </lineage>
</organism>